<feature type="non-terminal residue" evidence="1">
    <location>
        <position position="299"/>
    </location>
</feature>
<dbReference type="AlphaFoldDB" id="K1SZX8"/>
<dbReference type="EMBL" id="AJWY01008523">
    <property type="protein sequence ID" value="EKC60969.1"/>
    <property type="molecule type" value="Genomic_DNA"/>
</dbReference>
<reference evidence="1" key="1">
    <citation type="journal article" date="2013" name="Environ. Microbiol.">
        <title>Microbiota from the distal guts of lean and obese adolescents exhibit partial functional redundancy besides clear differences in community structure.</title>
        <authorList>
            <person name="Ferrer M."/>
            <person name="Ruiz A."/>
            <person name="Lanza F."/>
            <person name="Haange S.B."/>
            <person name="Oberbach A."/>
            <person name="Till H."/>
            <person name="Bargiela R."/>
            <person name="Campoy C."/>
            <person name="Segura M.T."/>
            <person name="Richter M."/>
            <person name="von Bergen M."/>
            <person name="Seifert J."/>
            <person name="Suarez A."/>
        </authorList>
    </citation>
    <scope>NUCLEOTIDE SEQUENCE</scope>
</reference>
<sequence length="299" mass="34928">MLRTLKNLFKQDREKFVVPKSVQNVIPIKTIWEDGIFLVGRNKYAKTFKFEDINYAVASREDKEAMFLEYSELLNSLDSGATTKITINNRRLNKADFEQTILIPMADDGLDKYRKEYNKMLLDKATGANSIVQDKYVTVSVCKKNIEEARNYFARVGADLIAHFNRLGSKCMELDAGDKLRIFHDFYRTGEETAFHFDITQTMRKGHDFKDFICPDTFEFESDCFRIGDRYGRVYFLREYAAYIKDNMVAELCELNRNMMLSVDIIPVPTDEAVREVENRLLGVETNITNWQRKQNQNN</sequence>
<evidence type="ECO:0000313" key="1">
    <source>
        <dbReference type="EMBL" id="EKC60969.1"/>
    </source>
</evidence>
<name>K1SZX8_9ZZZZ</name>
<protein>
    <submittedName>
        <fullName evidence="1">TraE protein</fullName>
    </submittedName>
</protein>
<gene>
    <name evidence="1" type="ORF">LEA_12590</name>
</gene>
<organism evidence="1">
    <name type="scientific">human gut metagenome</name>
    <dbReference type="NCBI Taxonomy" id="408170"/>
    <lineage>
        <taxon>unclassified sequences</taxon>
        <taxon>metagenomes</taxon>
        <taxon>organismal metagenomes</taxon>
    </lineage>
</organism>
<accession>K1SZX8</accession>
<proteinExistence type="predicted"/>
<comment type="caution">
    <text evidence="1">The sequence shown here is derived from an EMBL/GenBank/DDBJ whole genome shotgun (WGS) entry which is preliminary data.</text>
</comment>